<organism evidence="1 2">
    <name type="scientific">Candidatus Entotheonella gemina</name>
    <dbReference type="NCBI Taxonomy" id="1429439"/>
    <lineage>
        <taxon>Bacteria</taxon>
        <taxon>Pseudomonadati</taxon>
        <taxon>Nitrospinota/Tectimicrobiota group</taxon>
        <taxon>Candidatus Tectimicrobiota</taxon>
        <taxon>Candidatus Entotheonellia</taxon>
        <taxon>Candidatus Entotheonellales</taxon>
        <taxon>Candidatus Entotheonellaceae</taxon>
        <taxon>Candidatus Entotheonella</taxon>
    </lineage>
</organism>
<dbReference type="HOGENOM" id="CLU_2732507_0_0_7"/>
<comment type="caution">
    <text evidence="1">The sequence shown here is derived from an EMBL/GenBank/DDBJ whole genome shotgun (WGS) entry which is preliminary data.</text>
</comment>
<protein>
    <submittedName>
        <fullName evidence="1">Uncharacterized protein</fullName>
    </submittedName>
</protein>
<accession>W4LWJ5</accession>
<name>W4LWJ5_9BACT</name>
<gene>
    <name evidence="1" type="ORF">ETSY2_36155</name>
</gene>
<dbReference type="AlphaFoldDB" id="W4LWJ5"/>
<reference evidence="1 2" key="1">
    <citation type="journal article" date="2014" name="Nature">
        <title>An environmental bacterial taxon with a large and distinct metabolic repertoire.</title>
        <authorList>
            <person name="Wilson M.C."/>
            <person name="Mori T."/>
            <person name="Ruckert C."/>
            <person name="Uria A.R."/>
            <person name="Helf M.J."/>
            <person name="Takada K."/>
            <person name="Gernert C."/>
            <person name="Steffens U.A."/>
            <person name="Heycke N."/>
            <person name="Schmitt S."/>
            <person name="Rinke C."/>
            <person name="Helfrich E.J."/>
            <person name="Brachmann A.O."/>
            <person name="Gurgui C."/>
            <person name="Wakimoto T."/>
            <person name="Kracht M."/>
            <person name="Crusemann M."/>
            <person name="Hentschel U."/>
            <person name="Abe I."/>
            <person name="Matsunaga S."/>
            <person name="Kalinowski J."/>
            <person name="Takeyama H."/>
            <person name="Piel J."/>
        </authorList>
    </citation>
    <scope>NUCLEOTIDE SEQUENCE [LARGE SCALE GENOMIC DNA]</scope>
    <source>
        <strain evidence="2">TSY2</strain>
    </source>
</reference>
<evidence type="ECO:0000313" key="2">
    <source>
        <dbReference type="Proteomes" id="UP000019140"/>
    </source>
</evidence>
<dbReference type="Proteomes" id="UP000019140">
    <property type="component" value="Unassembled WGS sequence"/>
</dbReference>
<keyword evidence="2" id="KW-1185">Reference proteome</keyword>
<proteinExistence type="predicted"/>
<evidence type="ECO:0000313" key="1">
    <source>
        <dbReference type="EMBL" id="ETX02136.1"/>
    </source>
</evidence>
<dbReference type="EMBL" id="AZHX01001560">
    <property type="protein sequence ID" value="ETX02136.1"/>
    <property type="molecule type" value="Genomic_DNA"/>
</dbReference>
<sequence>MEKQTLDQLEAAIEAVGQDLSGRVAELAAKSSSGTLSSEEQSEYEQIVQLNDLLSLLKLRAEAYWSPRIAS</sequence>